<evidence type="ECO:0000313" key="2">
    <source>
        <dbReference type="Proteomes" id="UP000310636"/>
    </source>
</evidence>
<dbReference type="GO" id="GO:0016740">
    <property type="term" value="F:transferase activity"/>
    <property type="evidence" value="ECO:0007669"/>
    <property type="project" value="UniProtKB-KW"/>
</dbReference>
<dbReference type="AlphaFoldDB" id="A0A4S4BJ33"/>
<dbReference type="Proteomes" id="UP000310636">
    <property type="component" value="Unassembled WGS sequence"/>
</dbReference>
<accession>A0A4S4BJ33</accession>
<keyword evidence="1" id="KW-0808">Transferase</keyword>
<dbReference type="RefSeq" id="WP_136373165.1">
    <property type="nucleotide sequence ID" value="NZ_SSOB01000051.1"/>
</dbReference>
<reference evidence="1 2" key="1">
    <citation type="submission" date="2019-04" db="EMBL/GenBank/DDBJ databases">
        <title>Cohnella sp. nov. isolated from preserved vegetables.</title>
        <authorList>
            <person name="Lin S.-Y."/>
            <person name="Hung M.-H."/>
            <person name="Young C.-C."/>
        </authorList>
    </citation>
    <scope>NUCLEOTIDE SEQUENCE [LARGE SCALE GENOMIC DNA]</scope>
    <source>
        <strain evidence="1 2">CC-MHH1044</strain>
    </source>
</reference>
<dbReference type="Pfam" id="PF13692">
    <property type="entry name" value="Glyco_trans_1_4"/>
    <property type="match status" value="1"/>
</dbReference>
<organism evidence="1 2">
    <name type="scientific">Cohnella fermenti</name>
    <dbReference type="NCBI Taxonomy" id="2565925"/>
    <lineage>
        <taxon>Bacteria</taxon>
        <taxon>Bacillati</taxon>
        <taxon>Bacillota</taxon>
        <taxon>Bacilli</taxon>
        <taxon>Bacillales</taxon>
        <taxon>Paenibacillaceae</taxon>
        <taxon>Cohnella</taxon>
    </lineage>
</organism>
<dbReference type="CDD" id="cd03801">
    <property type="entry name" value="GT4_PimA-like"/>
    <property type="match status" value="1"/>
</dbReference>
<gene>
    <name evidence="1" type="ORF">E6C55_28130</name>
</gene>
<dbReference type="PANTHER" id="PTHR12526">
    <property type="entry name" value="GLYCOSYLTRANSFERASE"/>
    <property type="match status" value="1"/>
</dbReference>
<name>A0A4S4BJ33_9BACL</name>
<protein>
    <submittedName>
        <fullName evidence="1">Glycosyltransferase</fullName>
    </submittedName>
</protein>
<dbReference type="SUPFAM" id="SSF53756">
    <property type="entry name" value="UDP-Glycosyltransferase/glycogen phosphorylase"/>
    <property type="match status" value="1"/>
</dbReference>
<proteinExistence type="predicted"/>
<comment type="caution">
    <text evidence="1">The sequence shown here is derived from an EMBL/GenBank/DDBJ whole genome shotgun (WGS) entry which is preliminary data.</text>
</comment>
<keyword evidence="2" id="KW-1185">Reference proteome</keyword>
<evidence type="ECO:0000313" key="1">
    <source>
        <dbReference type="EMBL" id="THF73659.1"/>
    </source>
</evidence>
<dbReference type="OrthoDB" id="525353at2"/>
<dbReference type="Gene3D" id="3.40.50.2000">
    <property type="entry name" value="Glycogen Phosphorylase B"/>
    <property type="match status" value="2"/>
</dbReference>
<sequence length="417" mass="47526">MRKIVFLTNRLPFPGTDGRKNMLLQYVREMKEIHPDSEIVNLSFVDDPKYLQRQPPEISRVVPLELPGLAEKLYNVLVHSLIRRKWPIQVSAYYSRKTHSRIRELLREEKPDFVFYDMVRVAEYLTEGAGRTALSYDDLLSLRYRRQLDWFRYIPSVLGGFADKLPGSLKRFADLKFVQRRLISFESKLLADYEVSAAPRFDHLIFTSPAEAQTFRQETRHESCHGIPMKVEPVPPANGSRQYDRDKLVFVGKMDIPHNGSAAVYFCERIWPSIKRQRPTASFYIVGKNPTSEVRRLQEQYPGVVVTGEVDDVKKVVGDSAVMVAPLLFGTGIKTKILEAMAWGVPVVTNRIGSEGLDASHGEELFVCESEEEMVKDVLLLMGDPEVNDSMSGNSIRYVSDRFSGSAARSNMELILS</sequence>
<dbReference type="EMBL" id="SSOB01000051">
    <property type="protein sequence ID" value="THF73659.1"/>
    <property type="molecule type" value="Genomic_DNA"/>
</dbReference>